<evidence type="ECO:0000313" key="10">
    <source>
        <dbReference type="EMBL" id="AXC50193.1"/>
    </source>
</evidence>
<evidence type="ECO:0000256" key="8">
    <source>
        <dbReference type="ARBA" id="ARBA00040505"/>
    </source>
</evidence>
<evidence type="ECO:0000313" key="11">
    <source>
        <dbReference type="Proteomes" id="UP000252023"/>
    </source>
</evidence>
<dbReference type="InterPro" id="IPR050249">
    <property type="entry name" value="Pseudomonas-type_ThrB"/>
</dbReference>
<keyword evidence="4" id="KW-0418">Kinase</keyword>
<feature type="domain" description="Aminoglycoside phosphotransferase" evidence="9">
    <location>
        <begin position="37"/>
        <end position="276"/>
    </location>
</feature>
<keyword evidence="11" id="KW-1185">Reference proteome</keyword>
<dbReference type="InterPro" id="IPR002575">
    <property type="entry name" value="Aminoglycoside_PTrfase"/>
</dbReference>
<dbReference type="EMBL" id="CP030918">
    <property type="protein sequence ID" value="AXC50193.1"/>
    <property type="molecule type" value="Genomic_DNA"/>
</dbReference>
<evidence type="ECO:0000256" key="4">
    <source>
        <dbReference type="ARBA" id="ARBA00022777"/>
    </source>
</evidence>
<proteinExistence type="predicted"/>
<keyword evidence="3" id="KW-0808">Transferase</keyword>
<evidence type="ECO:0000256" key="5">
    <source>
        <dbReference type="ARBA" id="ARBA00036820"/>
    </source>
</evidence>
<evidence type="ECO:0000259" key="9">
    <source>
        <dbReference type="Pfam" id="PF01636"/>
    </source>
</evidence>
<dbReference type="GO" id="GO:0005737">
    <property type="term" value="C:cytoplasm"/>
    <property type="evidence" value="ECO:0007669"/>
    <property type="project" value="UniProtKB-SubCell"/>
</dbReference>
<comment type="function">
    <text evidence="6">Catalyzes the GTP-dependent phosphorylation of 5-hydroxy-L-lysine.</text>
</comment>
<reference evidence="11" key="1">
    <citation type="submission" date="2018-07" db="EMBL/GenBank/DDBJ databases">
        <title>Genome sequencing of Paracoccus sp. SC2-6.</title>
        <authorList>
            <person name="Heo J."/>
            <person name="Kim S.-J."/>
            <person name="Kwon S.-W."/>
        </authorList>
    </citation>
    <scope>NUCLEOTIDE SEQUENCE [LARGE SCALE GENOMIC DNA]</scope>
    <source>
        <strain evidence="11">SC2-6</strain>
    </source>
</reference>
<comment type="catalytic activity">
    <reaction evidence="5">
        <text>(5R)-5-hydroxy-L-lysine + GTP = (5R)-5-phosphooxy-L-lysine + GDP + H(+)</text>
        <dbReference type="Rhea" id="RHEA:19049"/>
        <dbReference type="ChEBI" id="CHEBI:15378"/>
        <dbReference type="ChEBI" id="CHEBI:37565"/>
        <dbReference type="ChEBI" id="CHEBI:57882"/>
        <dbReference type="ChEBI" id="CHEBI:58189"/>
        <dbReference type="ChEBI" id="CHEBI:58357"/>
        <dbReference type="EC" id="2.7.1.81"/>
    </reaction>
</comment>
<dbReference type="Pfam" id="PF01636">
    <property type="entry name" value="APH"/>
    <property type="match status" value="1"/>
</dbReference>
<keyword evidence="2" id="KW-0963">Cytoplasm</keyword>
<dbReference type="OrthoDB" id="156345at2"/>
<dbReference type="Proteomes" id="UP000252023">
    <property type="component" value="Chromosome"/>
</dbReference>
<evidence type="ECO:0000256" key="6">
    <source>
        <dbReference type="ARBA" id="ARBA00037368"/>
    </source>
</evidence>
<dbReference type="PANTHER" id="PTHR21064:SF1">
    <property type="entry name" value="HYDROXYLYSINE KINASE"/>
    <property type="match status" value="1"/>
</dbReference>
<dbReference type="KEGG" id="pars:DRW48_11250"/>
<evidence type="ECO:0000256" key="1">
    <source>
        <dbReference type="ARBA" id="ARBA00004496"/>
    </source>
</evidence>
<evidence type="ECO:0000256" key="7">
    <source>
        <dbReference type="ARBA" id="ARBA00038873"/>
    </source>
</evidence>
<evidence type="ECO:0000256" key="3">
    <source>
        <dbReference type="ARBA" id="ARBA00022679"/>
    </source>
</evidence>
<evidence type="ECO:0000256" key="2">
    <source>
        <dbReference type="ARBA" id="ARBA00022490"/>
    </source>
</evidence>
<dbReference type="InterPro" id="IPR011009">
    <property type="entry name" value="Kinase-like_dom_sf"/>
</dbReference>
<dbReference type="GO" id="GO:0047992">
    <property type="term" value="F:hydroxylysine kinase activity"/>
    <property type="evidence" value="ECO:0007669"/>
    <property type="project" value="UniProtKB-EC"/>
</dbReference>
<sequence length="351" mass="37439">MPRCVPRRFRGRGVSEWTADRAEELAAEVWGVRGRARPLASERDENFRIDPADGGTPQVLKITHPDEDPAIAAFQSEALVHARTVDPSLPVPSVLPTLSGAAWHRLDGARPRIARMVGWLDGSPLADAPVSASFRDALGGLIARLDLALAGFAGEAPRHDNFVWDLSQAANLRALLKHVPDGEARAMAARALDFFVDEVEPRLGSLRRQVIHNDMNPHNVLIDRATPQQPSAIIDFGDMVEGPLVNELGIALAYQPVGGPDPLAAMADLLGGYARRLPLLPAEIEVLPGLIAARRATTVVVSSWRAASEPRNSAYLLRNMPGAVAGLSAFATIGPGAVAARLAAATGEDRP</sequence>
<dbReference type="AlphaFoldDB" id="A0A344PLD8"/>
<dbReference type="Gene3D" id="3.90.1200.10">
    <property type="match status" value="1"/>
</dbReference>
<dbReference type="EC" id="2.7.1.81" evidence="7"/>
<protein>
    <recommendedName>
        <fullName evidence="8">Hydroxylysine kinase</fullName>
        <ecNumber evidence="7">2.7.1.81</ecNumber>
    </recommendedName>
</protein>
<comment type="subcellular location">
    <subcellularLocation>
        <location evidence="1">Cytoplasm</location>
    </subcellularLocation>
</comment>
<accession>A0A344PLD8</accession>
<dbReference type="SUPFAM" id="SSF56112">
    <property type="entry name" value="Protein kinase-like (PK-like)"/>
    <property type="match status" value="1"/>
</dbReference>
<gene>
    <name evidence="10" type="ORF">DRW48_11250</name>
</gene>
<dbReference type="PANTHER" id="PTHR21064">
    <property type="entry name" value="AMINOGLYCOSIDE PHOSPHOTRANSFERASE DOMAIN-CONTAINING PROTEIN-RELATED"/>
    <property type="match status" value="1"/>
</dbReference>
<name>A0A344PLD8_9RHOB</name>
<organism evidence="10 11">
    <name type="scientific">Paracoccus suum</name>
    <dbReference type="NCBI Taxonomy" id="2259340"/>
    <lineage>
        <taxon>Bacteria</taxon>
        <taxon>Pseudomonadati</taxon>
        <taxon>Pseudomonadota</taxon>
        <taxon>Alphaproteobacteria</taxon>
        <taxon>Rhodobacterales</taxon>
        <taxon>Paracoccaceae</taxon>
        <taxon>Paracoccus</taxon>
    </lineage>
</organism>